<accession>A0A9D1D465</accession>
<dbReference type="Gene3D" id="1.10.3210.10">
    <property type="entry name" value="Hypothetical protein af1432"/>
    <property type="match status" value="1"/>
</dbReference>
<dbReference type="Proteomes" id="UP000824250">
    <property type="component" value="Unassembled WGS sequence"/>
</dbReference>
<feature type="compositionally biased region" description="Basic residues" evidence="7">
    <location>
        <begin position="243"/>
        <end position="265"/>
    </location>
</feature>
<dbReference type="PANTHER" id="PTHR35795:SF1">
    <property type="entry name" value="BIS(5'-NUCLEOSYL)-TETRAPHOSPHATASE, SYMMETRICAL"/>
    <property type="match status" value="1"/>
</dbReference>
<reference evidence="9" key="1">
    <citation type="submission" date="2020-10" db="EMBL/GenBank/DDBJ databases">
        <authorList>
            <person name="Gilroy R."/>
        </authorList>
    </citation>
    <scope>NUCLEOTIDE SEQUENCE</scope>
    <source>
        <strain evidence="9">CHK180-2868</strain>
    </source>
</reference>
<evidence type="ECO:0000313" key="9">
    <source>
        <dbReference type="EMBL" id="HIR04397.1"/>
    </source>
</evidence>
<dbReference type="NCBIfam" id="TIGR00488">
    <property type="entry name" value="bis(5'-nucleosyl)-tetraphosphatase (symmetrical) YqeK"/>
    <property type="match status" value="1"/>
</dbReference>
<comment type="caution">
    <text evidence="9">The sequence shown here is derived from an EMBL/GenBank/DDBJ whole genome shotgun (WGS) entry which is preliminary data.</text>
</comment>
<evidence type="ECO:0000256" key="4">
    <source>
        <dbReference type="ARBA" id="ARBA00022801"/>
    </source>
</evidence>
<dbReference type="Pfam" id="PF01966">
    <property type="entry name" value="HD"/>
    <property type="match status" value="1"/>
</dbReference>
<protein>
    <recommendedName>
        <fullName evidence="1">bis(5'-nucleosyl)-tetraphosphatase (symmetrical)</fullName>
        <ecNumber evidence="1">3.6.1.41</ecNumber>
    </recommendedName>
</protein>
<dbReference type="InterPro" id="IPR006675">
    <property type="entry name" value="HDIG_dom"/>
</dbReference>
<dbReference type="EC" id="3.6.1.41" evidence="1"/>
<evidence type="ECO:0000256" key="5">
    <source>
        <dbReference type="ARBA" id="ARBA00023004"/>
    </source>
</evidence>
<dbReference type="EMBL" id="DVGC01000001">
    <property type="protein sequence ID" value="HIR04397.1"/>
    <property type="molecule type" value="Genomic_DNA"/>
</dbReference>
<keyword evidence="2" id="KW-0479">Metal-binding</keyword>
<evidence type="ECO:0000256" key="7">
    <source>
        <dbReference type="SAM" id="MobiDB-lite"/>
    </source>
</evidence>
<keyword evidence="5" id="KW-0408">Iron</keyword>
<name>A0A9D1D465_9FIRM</name>
<evidence type="ECO:0000256" key="3">
    <source>
        <dbReference type="ARBA" id="ARBA00022741"/>
    </source>
</evidence>
<feature type="compositionally biased region" description="Basic and acidic residues" evidence="7">
    <location>
        <begin position="200"/>
        <end position="209"/>
    </location>
</feature>
<feature type="region of interest" description="Disordered" evidence="7">
    <location>
        <begin position="200"/>
        <end position="265"/>
    </location>
</feature>
<dbReference type="SMART" id="SM00471">
    <property type="entry name" value="HDc"/>
    <property type="match status" value="1"/>
</dbReference>
<dbReference type="GO" id="GO:0000166">
    <property type="term" value="F:nucleotide binding"/>
    <property type="evidence" value="ECO:0007669"/>
    <property type="project" value="UniProtKB-KW"/>
</dbReference>
<evidence type="ECO:0000313" key="10">
    <source>
        <dbReference type="Proteomes" id="UP000824250"/>
    </source>
</evidence>
<dbReference type="CDD" id="cd00077">
    <property type="entry name" value="HDc"/>
    <property type="match status" value="1"/>
</dbReference>
<gene>
    <name evidence="9" type="primary">yqeK</name>
    <name evidence="9" type="ORF">IAB28_00260</name>
</gene>
<sequence>MDETILTIRKHLKKKLDARRFEHTLGVEFTCAALAMRYGCDLRQAELAGLLHDCAKRYDGPTLLRKCREREIPITQAEEQDPALLHAKLGAWMAGEKYGIEDEEIKSAIRCHNTGKPGMSLLDKILYVADYIEPGRDRAKHLPELRKQAFLDLDEACLSIMEQTLEYLKESGILIDPMTEMACEDMRRVVLKKRRDAASLKPGEERREMVSPQTAEETEETNKNLGKYEKNSKEERTLESVKRYGKARRRSFGGEKRRRYQNYRH</sequence>
<evidence type="ECO:0000256" key="2">
    <source>
        <dbReference type="ARBA" id="ARBA00022723"/>
    </source>
</evidence>
<dbReference type="PANTHER" id="PTHR35795">
    <property type="entry name" value="SLR1885 PROTEIN"/>
    <property type="match status" value="1"/>
</dbReference>
<dbReference type="AlphaFoldDB" id="A0A9D1D465"/>
<dbReference type="SUPFAM" id="SSF109604">
    <property type="entry name" value="HD-domain/PDEase-like"/>
    <property type="match status" value="1"/>
</dbReference>
<dbReference type="InterPro" id="IPR006674">
    <property type="entry name" value="HD_domain"/>
</dbReference>
<dbReference type="InterPro" id="IPR051094">
    <property type="entry name" value="Diverse_Catalytic_Enzymes"/>
</dbReference>
<evidence type="ECO:0000256" key="6">
    <source>
        <dbReference type="ARBA" id="ARBA00049417"/>
    </source>
</evidence>
<feature type="domain" description="HD" evidence="8">
    <location>
        <begin position="20"/>
        <end position="135"/>
    </location>
</feature>
<dbReference type="NCBIfam" id="TIGR00277">
    <property type="entry name" value="HDIG"/>
    <property type="match status" value="1"/>
</dbReference>
<feature type="compositionally biased region" description="Basic and acidic residues" evidence="7">
    <location>
        <begin position="220"/>
        <end position="242"/>
    </location>
</feature>
<proteinExistence type="predicted"/>
<evidence type="ECO:0000259" key="8">
    <source>
        <dbReference type="PROSITE" id="PS51831"/>
    </source>
</evidence>
<dbReference type="GO" id="GO:0046872">
    <property type="term" value="F:metal ion binding"/>
    <property type="evidence" value="ECO:0007669"/>
    <property type="project" value="UniProtKB-KW"/>
</dbReference>
<comment type="catalytic activity">
    <reaction evidence="6">
        <text>P(1),P(4)-bis(5'-adenosyl) tetraphosphate + H2O = 2 ADP + 2 H(+)</text>
        <dbReference type="Rhea" id="RHEA:24252"/>
        <dbReference type="ChEBI" id="CHEBI:15377"/>
        <dbReference type="ChEBI" id="CHEBI:15378"/>
        <dbReference type="ChEBI" id="CHEBI:58141"/>
        <dbReference type="ChEBI" id="CHEBI:456216"/>
        <dbReference type="EC" id="3.6.1.41"/>
    </reaction>
</comment>
<evidence type="ECO:0000256" key="1">
    <source>
        <dbReference type="ARBA" id="ARBA00012506"/>
    </source>
</evidence>
<dbReference type="GO" id="GO:0008803">
    <property type="term" value="F:bis(5'-nucleosyl)-tetraphosphatase (symmetrical) activity"/>
    <property type="evidence" value="ECO:0007669"/>
    <property type="project" value="UniProtKB-EC"/>
</dbReference>
<keyword evidence="3" id="KW-0547">Nucleotide-binding</keyword>
<keyword evidence="4 9" id="KW-0378">Hydrolase</keyword>
<organism evidence="9 10">
    <name type="scientific">Candidatus Copromonas faecavium</name>
    <name type="common">nom. illeg.</name>
    <dbReference type="NCBI Taxonomy" id="2840740"/>
    <lineage>
        <taxon>Bacteria</taxon>
        <taxon>Bacillati</taxon>
        <taxon>Bacillota</taxon>
        <taxon>Clostridia</taxon>
        <taxon>Lachnospirales</taxon>
        <taxon>Lachnospiraceae</taxon>
        <taxon>Candidatus Copromonas (nom. illeg.)</taxon>
    </lineage>
</organism>
<dbReference type="PROSITE" id="PS51831">
    <property type="entry name" value="HD"/>
    <property type="match status" value="1"/>
</dbReference>
<dbReference type="InterPro" id="IPR003607">
    <property type="entry name" value="HD/PDEase_dom"/>
</dbReference>
<reference evidence="9" key="2">
    <citation type="journal article" date="2021" name="PeerJ">
        <title>Extensive microbial diversity within the chicken gut microbiome revealed by metagenomics and culture.</title>
        <authorList>
            <person name="Gilroy R."/>
            <person name="Ravi A."/>
            <person name="Getino M."/>
            <person name="Pursley I."/>
            <person name="Horton D.L."/>
            <person name="Alikhan N.F."/>
            <person name="Baker D."/>
            <person name="Gharbi K."/>
            <person name="Hall N."/>
            <person name="Watson M."/>
            <person name="Adriaenssens E.M."/>
            <person name="Foster-Nyarko E."/>
            <person name="Jarju S."/>
            <person name="Secka A."/>
            <person name="Antonio M."/>
            <person name="Oren A."/>
            <person name="Chaudhuri R.R."/>
            <person name="La Ragione R."/>
            <person name="Hildebrand F."/>
            <person name="Pallen M.J."/>
        </authorList>
    </citation>
    <scope>NUCLEOTIDE SEQUENCE</scope>
    <source>
        <strain evidence="9">CHK180-2868</strain>
    </source>
</reference>
<dbReference type="InterPro" id="IPR005249">
    <property type="entry name" value="YqeK"/>
</dbReference>